<keyword evidence="2" id="KW-1185">Reference proteome</keyword>
<evidence type="ECO:0000313" key="1">
    <source>
        <dbReference type="EMBL" id="BAY53568.1"/>
    </source>
</evidence>
<accession>A0A1Z4JA80</accession>
<protein>
    <submittedName>
        <fullName evidence="1">Uncharacterized protein</fullName>
    </submittedName>
</protein>
<sequence length="75" mass="9570">MPIRDHRWFVPTLPVEPEIFQIYRTTHQFYYEVQSRDEHDRYCEWYATVSMQHRRELETMRGDVNVFRWFRRRSS</sequence>
<dbReference type="Proteomes" id="UP000217895">
    <property type="component" value="Chromosome"/>
</dbReference>
<dbReference type="EMBL" id="AP018203">
    <property type="protein sequence ID" value="BAY53568.1"/>
    <property type="molecule type" value="Genomic_DNA"/>
</dbReference>
<name>A0A1Z4JA80_LEPBY</name>
<evidence type="ECO:0000313" key="2">
    <source>
        <dbReference type="Proteomes" id="UP000217895"/>
    </source>
</evidence>
<proteinExistence type="predicted"/>
<reference evidence="1 2" key="1">
    <citation type="submission" date="2017-06" db="EMBL/GenBank/DDBJ databases">
        <title>Genome sequencing of cyanobaciteial culture collection at National Institute for Environmental Studies (NIES).</title>
        <authorList>
            <person name="Hirose Y."/>
            <person name="Shimura Y."/>
            <person name="Fujisawa T."/>
            <person name="Nakamura Y."/>
            <person name="Kawachi M."/>
        </authorList>
    </citation>
    <scope>NUCLEOTIDE SEQUENCE [LARGE SCALE GENOMIC DNA]</scope>
    <source>
        <strain evidence="1 2">NIES-2135</strain>
    </source>
</reference>
<organism evidence="1 2">
    <name type="scientific">Leptolyngbya boryana NIES-2135</name>
    <dbReference type="NCBI Taxonomy" id="1973484"/>
    <lineage>
        <taxon>Bacteria</taxon>
        <taxon>Bacillati</taxon>
        <taxon>Cyanobacteriota</taxon>
        <taxon>Cyanophyceae</taxon>
        <taxon>Leptolyngbyales</taxon>
        <taxon>Leptolyngbyaceae</taxon>
        <taxon>Leptolyngbya group</taxon>
        <taxon>Leptolyngbya</taxon>
    </lineage>
</organism>
<gene>
    <name evidence="1" type="ORF">NIES2135_03740</name>
</gene>
<dbReference type="AlphaFoldDB" id="A0A1Z4JA80"/>